<proteinExistence type="predicted"/>
<feature type="non-terminal residue" evidence="1">
    <location>
        <position position="37"/>
    </location>
</feature>
<protein>
    <submittedName>
        <fullName evidence="1">Uncharacterized protein</fullName>
    </submittedName>
</protein>
<organism evidence="1">
    <name type="scientific">marine sediment metagenome</name>
    <dbReference type="NCBI Taxonomy" id="412755"/>
    <lineage>
        <taxon>unclassified sequences</taxon>
        <taxon>metagenomes</taxon>
        <taxon>ecological metagenomes</taxon>
    </lineage>
</organism>
<reference evidence="1" key="1">
    <citation type="journal article" date="2014" name="Front. Microbiol.">
        <title>High frequency of phylogenetically diverse reductive dehalogenase-homologous genes in deep subseafloor sedimentary metagenomes.</title>
        <authorList>
            <person name="Kawai M."/>
            <person name="Futagami T."/>
            <person name="Toyoda A."/>
            <person name="Takaki Y."/>
            <person name="Nishi S."/>
            <person name="Hori S."/>
            <person name="Arai W."/>
            <person name="Tsubouchi T."/>
            <person name="Morono Y."/>
            <person name="Uchiyama I."/>
            <person name="Ito T."/>
            <person name="Fujiyama A."/>
            <person name="Inagaki F."/>
            <person name="Takami H."/>
        </authorList>
    </citation>
    <scope>NUCLEOTIDE SEQUENCE</scope>
    <source>
        <strain evidence="1">Expedition CK06-06</strain>
    </source>
</reference>
<evidence type="ECO:0000313" key="1">
    <source>
        <dbReference type="EMBL" id="GAJ16643.1"/>
    </source>
</evidence>
<dbReference type="AlphaFoldDB" id="X1UGL7"/>
<dbReference type="EMBL" id="BARW01040168">
    <property type="protein sequence ID" value="GAJ16643.1"/>
    <property type="molecule type" value="Genomic_DNA"/>
</dbReference>
<gene>
    <name evidence="1" type="ORF">S12H4_60845</name>
</gene>
<comment type="caution">
    <text evidence="1">The sequence shown here is derived from an EMBL/GenBank/DDBJ whole genome shotgun (WGS) entry which is preliminary data.</text>
</comment>
<name>X1UGL7_9ZZZZ</name>
<sequence length="37" mass="4131">MVKQSDYHAAEVQACHSVLLEILTVLGEFRKDMVIVG</sequence>
<accession>X1UGL7</accession>